<protein>
    <submittedName>
        <fullName evidence="2">Polymerase epsilon subunit</fullName>
    </submittedName>
</protein>
<dbReference type="Gene3D" id="3.30.420.10">
    <property type="entry name" value="Ribonuclease H-like superfamily/Ribonuclease H"/>
    <property type="match status" value="1"/>
</dbReference>
<evidence type="ECO:0000313" key="3">
    <source>
        <dbReference type="Proteomes" id="UP000226396"/>
    </source>
</evidence>
<evidence type="ECO:0000259" key="1">
    <source>
        <dbReference type="SMART" id="SM00479"/>
    </source>
</evidence>
<dbReference type="Proteomes" id="UP000226396">
    <property type="component" value="Segment"/>
</dbReference>
<feature type="domain" description="Exonuclease" evidence="1">
    <location>
        <begin position="45"/>
        <end position="211"/>
    </location>
</feature>
<organism evidence="2 3">
    <name type="scientific">Agrobacterium phage Atu_ph04</name>
    <dbReference type="NCBI Taxonomy" id="2024263"/>
    <lineage>
        <taxon>Viruses</taxon>
        <taxon>Duplodnaviria</taxon>
        <taxon>Heunggongvirae</taxon>
        <taxon>Uroviricota</taxon>
        <taxon>Caudoviricetes</taxon>
        <taxon>Pootjesviridae</taxon>
        <taxon>Rollinsvirus</taxon>
        <taxon>Rollinsvirus ph04</taxon>
    </lineage>
</organism>
<evidence type="ECO:0000313" key="2">
    <source>
        <dbReference type="EMBL" id="ASV44675.1"/>
    </source>
</evidence>
<reference evidence="2 3" key="1">
    <citation type="submission" date="2017-06" db="EMBL/GenBank/DDBJ databases">
        <authorList>
            <person name="Kim H.J."/>
            <person name="Triplett B.A."/>
        </authorList>
    </citation>
    <scope>NUCLEOTIDE SEQUENCE [LARGE SCALE GENOMIC DNA]</scope>
</reference>
<proteinExistence type="predicted"/>
<dbReference type="InterPro" id="IPR012337">
    <property type="entry name" value="RNaseH-like_sf"/>
</dbReference>
<dbReference type="InterPro" id="IPR013520">
    <property type="entry name" value="Ribonucl_H"/>
</dbReference>
<dbReference type="EMBL" id="MF403007">
    <property type="protein sequence ID" value="ASV44675.1"/>
    <property type="molecule type" value="Genomic_DNA"/>
</dbReference>
<dbReference type="KEGG" id="vg:77938996"/>
<keyword evidence="3" id="KW-1185">Reference proteome</keyword>
<dbReference type="InterPro" id="IPR036397">
    <property type="entry name" value="RNaseH_sf"/>
</dbReference>
<sequence>MKNEHGLFEIGTNVPPQGIPIDKIRYLTMMEHEFEPREPEGAEYEATYVDFETTGLDTENDEITSMGYVRFAFDDTSRVTRVVKTGLHLNCPTRDIPEHVTLLTGHTKENLAGHKIEQWHFEDAFRGVEFALAHNAKFDRRYVDRFWKAEPLIWGCTNADLNLREKLMIPSGSLGVLMAYLKNTFFGHHNALDDAWAGFFLADMFLPELISKMFTEEYKVFAWGSDFESKDTLKTRGYKWEVNAPKCWVRDRVPADLIDEEMKWLEQYCHGKQNKVPVDKLQRHI</sequence>
<dbReference type="SMART" id="SM00479">
    <property type="entry name" value="EXOIII"/>
    <property type="match status" value="1"/>
</dbReference>
<dbReference type="CDD" id="cd06127">
    <property type="entry name" value="DEDDh"/>
    <property type="match status" value="1"/>
</dbReference>
<name>A0A223VZT3_9CAUD</name>
<accession>A0A223VZT3</accession>
<dbReference type="GO" id="GO:0003676">
    <property type="term" value="F:nucleic acid binding"/>
    <property type="evidence" value="ECO:0007669"/>
    <property type="project" value="InterPro"/>
</dbReference>
<dbReference type="GeneID" id="77938996"/>
<dbReference type="RefSeq" id="YP_010662979.1">
    <property type="nucleotide sequence ID" value="NC_070890.1"/>
</dbReference>
<dbReference type="SUPFAM" id="SSF53098">
    <property type="entry name" value="Ribonuclease H-like"/>
    <property type="match status" value="1"/>
</dbReference>
<dbReference type="Pfam" id="PF00929">
    <property type="entry name" value="RNase_T"/>
    <property type="match status" value="1"/>
</dbReference>